<keyword evidence="1" id="KW-0812">Transmembrane</keyword>
<gene>
    <name evidence="2" type="ORF">BG845_05023</name>
</gene>
<dbReference type="Proteomes" id="UP000194360">
    <property type="component" value="Unassembled WGS sequence"/>
</dbReference>
<dbReference type="EMBL" id="MIGB01000034">
    <property type="protein sequence ID" value="OSY36940.1"/>
    <property type="molecule type" value="Genomic_DNA"/>
</dbReference>
<feature type="transmembrane region" description="Helical" evidence="1">
    <location>
        <begin position="101"/>
        <end position="119"/>
    </location>
</feature>
<proteinExistence type="predicted"/>
<organism evidence="2 3">
    <name type="scientific">Pseudonocardia autotrophica</name>
    <name type="common">Amycolata autotrophica</name>
    <name type="synonym">Nocardia autotrophica</name>
    <dbReference type="NCBI Taxonomy" id="2074"/>
    <lineage>
        <taxon>Bacteria</taxon>
        <taxon>Bacillati</taxon>
        <taxon>Actinomycetota</taxon>
        <taxon>Actinomycetes</taxon>
        <taxon>Pseudonocardiales</taxon>
        <taxon>Pseudonocardiaceae</taxon>
        <taxon>Pseudonocardia</taxon>
    </lineage>
</organism>
<protein>
    <recommendedName>
        <fullName evidence="4">Phosphopantetheine adenylyltransferase</fullName>
    </recommendedName>
</protein>
<evidence type="ECO:0000256" key="1">
    <source>
        <dbReference type="SAM" id="Phobius"/>
    </source>
</evidence>
<comment type="caution">
    <text evidence="2">The sequence shown here is derived from an EMBL/GenBank/DDBJ whole genome shotgun (WGS) entry which is preliminary data.</text>
</comment>
<evidence type="ECO:0000313" key="2">
    <source>
        <dbReference type="EMBL" id="OSY36940.1"/>
    </source>
</evidence>
<feature type="transmembrane region" description="Helical" evidence="1">
    <location>
        <begin position="76"/>
        <end position="95"/>
    </location>
</feature>
<keyword evidence="3" id="KW-1185">Reference proteome</keyword>
<evidence type="ECO:0000313" key="3">
    <source>
        <dbReference type="Proteomes" id="UP000194360"/>
    </source>
</evidence>
<dbReference type="RefSeq" id="WP_125911253.1">
    <property type="nucleotide sequence ID" value="NZ_AP018920.1"/>
</dbReference>
<name>A0A1Y2MNX0_PSEAH</name>
<feature type="transmembrane region" description="Helical" evidence="1">
    <location>
        <begin position="51"/>
        <end position="69"/>
    </location>
</feature>
<reference evidence="2 3" key="1">
    <citation type="submission" date="2016-09" db="EMBL/GenBank/DDBJ databases">
        <title>Pseudonocardia autotrophica DSM535, a candidate organism with high potential of specific P450 cytochromes.</title>
        <authorList>
            <person name="Grumaz C."/>
            <person name="Vainshtein Y."/>
            <person name="Kirstahler P."/>
            <person name="Sohn K."/>
        </authorList>
    </citation>
    <scope>NUCLEOTIDE SEQUENCE [LARGE SCALE GENOMIC DNA]</scope>
    <source>
        <strain evidence="2 3">DSM 535</strain>
    </source>
</reference>
<dbReference type="AlphaFoldDB" id="A0A1Y2MNX0"/>
<sequence length="138" mass="14414">MTITRRHLVSALMLTIGVVHLAPGLVGLSTSGLRALYGAAVSDDPTLLTMLRHRSVLLALVGAGLVAAVRRPGWCAPALVAAGTSMVSFVALHLLYRSPELTTVAVVDGVALAALVVVYRHRDLLTPAGRTARDVEVS</sequence>
<keyword evidence="1" id="KW-0472">Membrane</keyword>
<keyword evidence="1" id="KW-1133">Transmembrane helix</keyword>
<evidence type="ECO:0008006" key="4">
    <source>
        <dbReference type="Google" id="ProtNLM"/>
    </source>
</evidence>
<accession>A0A1Y2MNX0</accession>